<name>A0AAQ4FA64_AMBAM</name>
<comment type="caution">
    <text evidence="1">The sequence shown here is derived from an EMBL/GenBank/DDBJ whole genome shotgun (WGS) entry which is preliminary data.</text>
</comment>
<keyword evidence="2" id="KW-1185">Reference proteome</keyword>
<evidence type="ECO:0000313" key="2">
    <source>
        <dbReference type="Proteomes" id="UP001321473"/>
    </source>
</evidence>
<sequence>MFICLLWSSGQPPGTSVWNVRLNCRCELIKLEEPFVDTYFVHIICSQHQFSSGYAMQIKLCSLNQFWIFFADSLDS</sequence>
<dbReference type="Proteomes" id="UP001321473">
    <property type="component" value="Unassembled WGS sequence"/>
</dbReference>
<reference evidence="1 2" key="1">
    <citation type="journal article" date="2023" name="Arcadia Sci">
        <title>De novo assembly of a long-read Amblyomma americanum tick genome.</title>
        <authorList>
            <person name="Chou S."/>
            <person name="Poskanzer K.E."/>
            <person name="Rollins M."/>
            <person name="Thuy-Boun P.S."/>
        </authorList>
    </citation>
    <scope>NUCLEOTIDE SEQUENCE [LARGE SCALE GENOMIC DNA]</scope>
    <source>
        <strain evidence="1">F_SG_1</strain>
        <tissue evidence="1">Salivary glands</tissue>
    </source>
</reference>
<evidence type="ECO:0000313" key="1">
    <source>
        <dbReference type="EMBL" id="KAK8783518.1"/>
    </source>
</evidence>
<gene>
    <name evidence="1" type="ORF">V5799_010121</name>
</gene>
<accession>A0AAQ4FA64</accession>
<dbReference type="AlphaFoldDB" id="A0AAQ4FA64"/>
<dbReference type="EMBL" id="JARKHS020005477">
    <property type="protein sequence ID" value="KAK8783518.1"/>
    <property type="molecule type" value="Genomic_DNA"/>
</dbReference>
<organism evidence="1 2">
    <name type="scientific">Amblyomma americanum</name>
    <name type="common">Lone star tick</name>
    <dbReference type="NCBI Taxonomy" id="6943"/>
    <lineage>
        <taxon>Eukaryota</taxon>
        <taxon>Metazoa</taxon>
        <taxon>Ecdysozoa</taxon>
        <taxon>Arthropoda</taxon>
        <taxon>Chelicerata</taxon>
        <taxon>Arachnida</taxon>
        <taxon>Acari</taxon>
        <taxon>Parasitiformes</taxon>
        <taxon>Ixodida</taxon>
        <taxon>Ixodoidea</taxon>
        <taxon>Ixodidae</taxon>
        <taxon>Amblyomminae</taxon>
        <taxon>Amblyomma</taxon>
    </lineage>
</organism>
<proteinExistence type="predicted"/>
<protein>
    <submittedName>
        <fullName evidence="1">Uncharacterized protein</fullName>
    </submittedName>
</protein>